<accession>A0ABM1EI29</accession>
<dbReference type="SMART" id="SM00582">
    <property type="entry name" value="RPR"/>
    <property type="match status" value="1"/>
</dbReference>
<feature type="compositionally biased region" description="Pro residues" evidence="1">
    <location>
        <begin position="504"/>
        <end position="526"/>
    </location>
</feature>
<evidence type="ECO:0000259" key="2">
    <source>
        <dbReference type="PROSITE" id="PS51391"/>
    </source>
</evidence>
<gene>
    <name evidence="4" type="primary">LOC106812480</name>
</gene>
<dbReference type="Pfam" id="PF04818">
    <property type="entry name" value="CID"/>
    <property type="match status" value="1"/>
</dbReference>
<feature type="region of interest" description="Disordered" evidence="1">
    <location>
        <begin position="285"/>
        <end position="310"/>
    </location>
</feature>
<feature type="compositionally biased region" description="Polar residues" evidence="1">
    <location>
        <begin position="409"/>
        <end position="418"/>
    </location>
</feature>
<feature type="compositionally biased region" description="Basic and acidic residues" evidence="1">
    <location>
        <begin position="726"/>
        <end position="736"/>
    </location>
</feature>
<organism evidence="3 4">
    <name type="scientific">Priapulus caudatus</name>
    <name type="common">Priapulid worm</name>
    <dbReference type="NCBI Taxonomy" id="37621"/>
    <lineage>
        <taxon>Eukaryota</taxon>
        <taxon>Metazoa</taxon>
        <taxon>Ecdysozoa</taxon>
        <taxon>Scalidophora</taxon>
        <taxon>Priapulida</taxon>
        <taxon>Priapulimorpha</taxon>
        <taxon>Priapulimorphida</taxon>
        <taxon>Priapulidae</taxon>
        <taxon>Priapulus</taxon>
    </lineage>
</organism>
<evidence type="ECO:0000256" key="1">
    <source>
        <dbReference type="SAM" id="MobiDB-lite"/>
    </source>
</evidence>
<dbReference type="GeneID" id="106812480"/>
<dbReference type="Gene3D" id="6.10.250.2560">
    <property type="match status" value="1"/>
</dbReference>
<evidence type="ECO:0000313" key="4">
    <source>
        <dbReference type="RefSeq" id="XP_014671850.1"/>
    </source>
</evidence>
<dbReference type="InterPro" id="IPR008942">
    <property type="entry name" value="ENTH_VHS"/>
</dbReference>
<feature type="region of interest" description="Disordered" evidence="1">
    <location>
        <begin position="399"/>
        <end position="418"/>
    </location>
</feature>
<dbReference type="Proteomes" id="UP000695022">
    <property type="component" value="Unplaced"/>
</dbReference>
<feature type="compositionally biased region" description="Polar residues" evidence="1">
    <location>
        <begin position="366"/>
        <end position="382"/>
    </location>
</feature>
<proteinExistence type="predicted"/>
<dbReference type="InterPro" id="IPR006569">
    <property type="entry name" value="CID_dom"/>
</dbReference>
<dbReference type="PANTHER" id="PTHR12460:SF40">
    <property type="entry name" value="REGULATION OF NUCLEAR PRE-MRNA DOMAIN-CONTAINING PROTEIN 2"/>
    <property type="match status" value="1"/>
</dbReference>
<feature type="compositionally biased region" description="Basic and acidic residues" evidence="1">
    <location>
        <begin position="689"/>
        <end position="718"/>
    </location>
</feature>
<reference evidence="4" key="1">
    <citation type="submission" date="2025-08" db="UniProtKB">
        <authorList>
            <consortium name="RefSeq"/>
        </authorList>
    </citation>
    <scope>IDENTIFICATION</scope>
</reference>
<protein>
    <submittedName>
        <fullName evidence="4">Regulation of nuclear pre-mRNA domain-containing protein 2-like</fullName>
    </submittedName>
</protein>
<dbReference type="SUPFAM" id="SSF48464">
    <property type="entry name" value="ENTH/VHS domain"/>
    <property type="match status" value="1"/>
</dbReference>
<dbReference type="CDD" id="cd16981">
    <property type="entry name" value="CID_RPRD_like"/>
    <property type="match status" value="1"/>
</dbReference>
<feature type="region of interest" description="Disordered" evidence="1">
    <location>
        <begin position="357"/>
        <end position="385"/>
    </location>
</feature>
<sequence>MAAALSEDSLVKKLMGVLNTQDSVQTMSLWILHHKANHEQIVEIWLKVLKKAKIPHRLTMYYVANDVVQNCKKKHAVMFLSAFQSVLRDATVFVRDSSIKVKIERILKIWEERGVFESDFVEELRAILSKTKSLPAVDAKILADFKPTQLIESIVNYKRLESEAELRQKQVASLRVDATNAEILKQLKDRSGGKLFVQEFEDSGKKLESFVEALTNEIAQESAMLEQLEQSQIFYDTQYSEAKIVANYILAAGPVRQAAAARYIPRPVPPPVVVKVDEGYSKKKDDIFSISPVPSPPSPDGSPDGLSLSPRHKSVAELTKELTSGTNKGSLSLESKLQSFLNNSIAGSTNQTTIVDANADLPQGPKPTSQYVEKTSSPSPSAEDQPDWLTEMALAEMDWSGDPDKAGSTPVSNLSNQLYKVRDEPEVVEEKTETAKNPIDFLTRIVNTAKTKPVGMTTSFLDNLQMLTSASKREQQQQQHAGDAMSPATVAANGKAPPLVGKMPSPPKVPPPSLPPANHPVSPAPAPAARTGSPDRAQPLDVYSLSQPPPPPPSNTTHGDAGFAAERGVAPANAFGSFMASFAAAATAPPASAAYSTSQFPTSAGAEAVHAGTEQGSAPMLRPTYSEQGSAPMLRPTYSEQGGGPPHLSNIAANSSGGPPAPQEPALSSPPPHYRQIGRYDDGGYADRYPSDNRNRYNHRPAADRYDQYRDYSAHAREPQWQQSYRSEHPYQRNDPYRPPPPKRYPPPPPSHPHQAFY</sequence>
<dbReference type="PANTHER" id="PTHR12460">
    <property type="entry name" value="CYCLIN-DEPENDENT KINASE INHIBITOR-RELATED PROTEIN"/>
    <property type="match status" value="1"/>
</dbReference>
<dbReference type="Gene3D" id="1.25.40.90">
    <property type="match status" value="1"/>
</dbReference>
<feature type="compositionally biased region" description="Pro residues" evidence="1">
    <location>
        <begin position="737"/>
        <end position="752"/>
    </location>
</feature>
<feature type="region of interest" description="Disordered" evidence="1">
    <location>
        <begin position="588"/>
        <end position="758"/>
    </location>
</feature>
<feature type="domain" description="CID" evidence="2">
    <location>
        <begin position="2"/>
        <end position="132"/>
    </location>
</feature>
<feature type="compositionally biased region" description="Low complexity" evidence="1">
    <location>
        <begin position="588"/>
        <end position="598"/>
    </location>
</feature>
<feature type="region of interest" description="Disordered" evidence="1">
    <location>
        <begin position="467"/>
        <end position="565"/>
    </location>
</feature>
<dbReference type="RefSeq" id="XP_014671850.1">
    <property type="nucleotide sequence ID" value="XM_014816364.1"/>
</dbReference>
<feature type="compositionally biased region" description="Pro residues" evidence="1">
    <location>
        <begin position="659"/>
        <end position="673"/>
    </location>
</feature>
<name>A0ABM1EI29_PRICU</name>
<keyword evidence="3" id="KW-1185">Reference proteome</keyword>
<dbReference type="PROSITE" id="PS51391">
    <property type="entry name" value="CID"/>
    <property type="match status" value="1"/>
</dbReference>
<evidence type="ECO:0000313" key="3">
    <source>
        <dbReference type="Proteomes" id="UP000695022"/>
    </source>
</evidence>
<feature type="compositionally biased region" description="Polar residues" evidence="1">
    <location>
        <begin position="467"/>
        <end position="480"/>
    </location>
</feature>